<dbReference type="GO" id="GO:0004252">
    <property type="term" value="F:serine-type endopeptidase activity"/>
    <property type="evidence" value="ECO:0007669"/>
    <property type="project" value="InterPro"/>
</dbReference>
<dbReference type="InterPro" id="IPR001314">
    <property type="entry name" value="Peptidase_S1A"/>
</dbReference>
<dbReference type="PROSITE" id="PS00135">
    <property type="entry name" value="TRYPSIN_SER"/>
    <property type="match status" value="1"/>
</dbReference>
<dbReference type="InterPro" id="IPR009003">
    <property type="entry name" value="Peptidase_S1_PA"/>
</dbReference>
<feature type="chain" id="PRO_5035317880" evidence="3">
    <location>
        <begin position="22"/>
        <end position="346"/>
    </location>
</feature>
<feature type="signal peptide" evidence="3">
    <location>
        <begin position="1"/>
        <end position="21"/>
    </location>
</feature>
<feature type="domain" description="Peptidase S1" evidence="4">
    <location>
        <begin position="105"/>
        <end position="342"/>
    </location>
</feature>
<dbReference type="InterPro" id="IPR018114">
    <property type="entry name" value="TRYPSIN_HIS"/>
</dbReference>
<dbReference type="PROSITE" id="PS00134">
    <property type="entry name" value="TRYPSIN_HIS"/>
    <property type="match status" value="1"/>
</dbReference>
<keyword evidence="6" id="KW-1185">Reference proteome</keyword>
<accession>A0A8J5JLX8</accession>
<dbReference type="FunFam" id="2.40.10.10:FF:000068">
    <property type="entry name" value="transmembrane protease serine 2"/>
    <property type="match status" value="1"/>
</dbReference>
<dbReference type="PANTHER" id="PTHR24260">
    <property type="match status" value="1"/>
</dbReference>
<keyword evidence="3" id="KW-0732">Signal</keyword>
<evidence type="ECO:0000259" key="4">
    <source>
        <dbReference type="PROSITE" id="PS50240"/>
    </source>
</evidence>
<dbReference type="EMBL" id="JAHLQT010034478">
    <property type="protein sequence ID" value="KAG7158703.1"/>
    <property type="molecule type" value="Genomic_DNA"/>
</dbReference>
<name>A0A8J5JLX8_HOMAM</name>
<dbReference type="PANTHER" id="PTHR24260:SF136">
    <property type="entry name" value="GH08193P-RELATED"/>
    <property type="match status" value="1"/>
</dbReference>
<evidence type="ECO:0000313" key="5">
    <source>
        <dbReference type="EMBL" id="KAG7158703.1"/>
    </source>
</evidence>
<protein>
    <submittedName>
        <fullName evidence="5">Chymotrypsin-like protease CTRL-1-like 4</fullName>
    </submittedName>
</protein>
<keyword evidence="2" id="KW-0378">Hydrolase</keyword>
<keyword evidence="2 5" id="KW-0645">Protease</keyword>
<dbReference type="InterPro" id="IPR001254">
    <property type="entry name" value="Trypsin_dom"/>
</dbReference>
<comment type="caution">
    <text evidence="5">The sequence shown here is derived from an EMBL/GenBank/DDBJ whole genome shotgun (WGS) entry which is preliminary data.</text>
</comment>
<dbReference type="AlphaFoldDB" id="A0A8J5JLX8"/>
<keyword evidence="2" id="KW-0720">Serine protease</keyword>
<dbReference type="CDD" id="cd00190">
    <property type="entry name" value="Tryp_SPc"/>
    <property type="match status" value="1"/>
</dbReference>
<reference evidence="5" key="1">
    <citation type="journal article" date="2021" name="Sci. Adv.">
        <title>The American lobster genome reveals insights on longevity, neural, and immune adaptations.</title>
        <authorList>
            <person name="Polinski J.M."/>
            <person name="Zimin A.V."/>
            <person name="Clark K.F."/>
            <person name="Kohn A.B."/>
            <person name="Sadowski N."/>
            <person name="Timp W."/>
            <person name="Ptitsyn A."/>
            <person name="Khanna P."/>
            <person name="Romanova D.Y."/>
            <person name="Williams P."/>
            <person name="Greenwood S.J."/>
            <person name="Moroz L.L."/>
            <person name="Walt D.R."/>
            <person name="Bodnar A.G."/>
        </authorList>
    </citation>
    <scope>NUCLEOTIDE SEQUENCE</scope>
    <source>
        <strain evidence="5">GMGI-L3</strain>
    </source>
</reference>
<dbReference type="Proteomes" id="UP000747542">
    <property type="component" value="Unassembled WGS sequence"/>
</dbReference>
<dbReference type="InterPro" id="IPR033116">
    <property type="entry name" value="TRYPSIN_SER"/>
</dbReference>
<dbReference type="Gene3D" id="2.40.10.10">
    <property type="entry name" value="Trypsin-like serine proteases"/>
    <property type="match status" value="1"/>
</dbReference>
<evidence type="ECO:0000256" key="1">
    <source>
        <dbReference type="ARBA" id="ARBA00023157"/>
    </source>
</evidence>
<keyword evidence="1" id="KW-1015">Disulfide bond</keyword>
<gene>
    <name evidence="5" type="primary">Ctrl-L4</name>
    <name evidence="5" type="ORF">Hamer_G011371</name>
</gene>
<sequence>MSGWCERVLLVLLIGVWSAVGQQVGHVCTRVDGTQGVMRDLRECLQQGGSTESGSQLRLPGATDFDRVIVCCRTSSAAIARNKCFEWQQQRRRSGSRCTITVPLVHGGESALVREFPHIVSLLEDTSRGLRHVCGGSLIARDWVLTAAHCVQFPTPRLVARLGAHDFREREPGISYDVIVASYFIHPEYEEPRRYNDIALLQLKFEPACLPYENKRVRGGEELLVAGWGLTGPGTRTSEVLHKAQVRSMSRFQCDQHDILRLNAAIDYPSGITDSIICVDESNQGSCQGDSGGPLMFERGGQCVQEVVGLVSRGVRGCTSSNVPGIYTRVEYYRDWIVDKVWKDAF</sequence>
<dbReference type="PRINTS" id="PR00722">
    <property type="entry name" value="CHYMOTRYPSIN"/>
</dbReference>
<proteinExistence type="predicted"/>
<dbReference type="SUPFAM" id="SSF50494">
    <property type="entry name" value="Trypsin-like serine proteases"/>
    <property type="match status" value="1"/>
</dbReference>
<dbReference type="GO" id="GO:0006508">
    <property type="term" value="P:proteolysis"/>
    <property type="evidence" value="ECO:0007669"/>
    <property type="project" value="UniProtKB-KW"/>
</dbReference>
<dbReference type="Pfam" id="PF00089">
    <property type="entry name" value="Trypsin"/>
    <property type="match status" value="1"/>
</dbReference>
<evidence type="ECO:0000256" key="2">
    <source>
        <dbReference type="RuleBase" id="RU363034"/>
    </source>
</evidence>
<organism evidence="5 6">
    <name type="scientific">Homarus americanus</name>
    <name type="common">American lobster</name>
    <dbReference type="NCBI Taxonomy" id="6706"/>
    <lineage>
        <taxon>Eukaryota</taxon>
        <taxon>Metazoa</taxon>
        <taxon>Ecdysozoa</taxon>
        <taxon>Arthropoda</taxon>
        <taxon>Crustacea</taxon>
        <taxon>Multicrustacea</taxon>
        <taxon>Malacostraca</taxon>
        <taxon>Eumalacostraca</taxon>
        <taxon>Eucarida</taxon>
        <taxon>Decapoda</taxon>
        <taxon>Pleocyemata</taxon>
        <taxon>Astacidea</taxon>
        <taxon>Nephropoidea</taxon>
        <taxon>Nephropidae</taxon>
        <taxon>Homarus</taxon>
    </lineage>
</organism>
<evidence type="ECO:0000313" key="6">
    <source>
        <dbReference type="Proteomes" id="UP000747542"/>
    </source>
</evidence>
<dbReference type="PROSITE" id="PS50240">
    <property type="entry name" value="TRYPSIN_DOM"/>
    <property type="match status" value="1"/>
</dbReference>
<dbReference type="SMART" id="SM00020">
    <property type="entry name" value="Tryp_SPc"/>
    <property type="match status" value="1"/>
</dbReference>
<dbReference type="InterPro" id="IPR051333">
    <property type="entry name" value="CLIP_Serine_Protease"/>
</dbReference>
<evidence type="ECO:0000256" key="3">
    <source>
        <dbReference type="SAM" id="SignalP"/>
    </source>
</evidence>
<dbReference type="InterPro" id="IPR043504">
    <property type="entry name" value="Peptidase_S1_PA_chymotrypsin"/>
</dbReference>